<feature type="domain" description="RUN" evidence="13">
    <location>
        <begin position="43"/>
        <end position="183"/>
    </location>
</feature>
<dbReference type="PANTHER" id="PTHR12326">
    <property type="entry name" value="PLECKSTRIN HOMOLOGY DOMAIN CONTAINING PROTEIN"/>
    <property type="match status" value="1"/>
</dbReference>
<keyword evidence="15" id="KW-1185">Reference proteome</keyword>
<evidence type="ECO:0000256" key="7">
    <source>
        <dbReference type="ARBA" id="ARBA00022771"/>
    </source>
</evidence>
<feature type="compositionally biased region" description="Polar residues" evidence="11">
    <location>
        <begin position="276"/>
        <end position="288"/>
    </location>
</feature>
<feature type="compositionally biased region" description="Polar residues" evidence="11">
    <location>
        <begin position="423"/>
        <end position="442"/>
    </location>
</feature>
<feature type="compositionally biased region" description="Low complexity" evidence="11">
    <location>
        <begin position="511"/>
        <end position="525"/>
    </location>
</feature>
<dbReference type="InterPro" id="IPR011993">
    <property type="entry name" value="PH-like_dom_sf"/>
</dbReference>
<dbReference type="Pfam" id="PF02759">
    <property type="entry name" value="RUN"/>
    <property type="match status" value="1"/>
</dbReference>
<dbReference type="InterPro" id="IPR051366">
    <property type="entry name" value="DEF8"/>
</dbReference>
<feature type="compositionally biased region" description="Basic and acidic residues" evidence="11">
    <location>
        <begin position="318"/>
        <end position="329"/>
    </location>
</feature>
<gene>
    <name evidence="14" type="ORF">NHX12_025099</name>
</gene>
<organism evidence="14 15">
    <name type="scientific">Muraenolepis orangiensis</name>
    <name type="common">Patagonian moray cod</name>
    <dbReference type="NCBI Taxonomy" id="630683"/>
    <lineage>
        <taxon>Eukaryota</taxon>
        <taxon>Metazoa</taxon>
        <taxon>Chordata</taxon>
        <taxon>Craniata</taxon>
        <taxon>Vertebrata</taxon>
        <taxon>Euteleostomi</taxon>
        <taxon>Actinopterygii</taxon>
        <taxon>Neopterygii</taxon>
        <taxon>Teleostei</taxon>
        <taxon>Neoteleostei</taxon>
        <taxon>Acanthomorphata</taxon>
        <taxon>Zeiogadaria</taxon>
        <taxon>Gadariae</taxon>
        <taxon>Gadiformes</taxon>
        <taxon>Muraenolepidoidei</taxon>
        <taxon>Muraenolepididae</taxon>
        <taxon>Muraenolepis</taxon>
    </lineage>
</organism>
<keyword evidence="10" id="KW-0458">Lysosome</keyword>
<dbReference type="InterPro" id="IPR004012">
    <property type="entry name" value="Run_dom"/>
</dbReference>
<evidence type="ECO:0000256" key="6">
    <source>
        <dbReference type="ARBA" id="ARBA00022753"/>
    </source>
</evidence>
<feature type="compositionally biased region" description="Gly residues" evidence="11">
    <location>
        <begin position="238"/>
        <end position="256"/>
    </location>
</feature>
<evidence type="ECO:0000259" key="12">
    <source>
        <dbReference type="PROSITE" id="PS50003"/>
    </source>
</evidence>
<evidence type="ECO:0000256" key="2">
    <source>
        <dbReference type="ARBA" id="ARBA00004656"/>
    </source>
</evidence>
<dbReference type="PROSITE" id="PS50003">
    <property type="entry name" value="PH_DOMAIN"/>
    <property type="match status" value="1"/>
</dbReference>
<dbReference type="Gene3D" id="2.30.29.30">
    <property type="entry name" value="Pleckstrin-homology domain (PH domain)/Phosphotyrosine-binding domain (PTB)"/>
    <property type="match status" value="1"/>
</dbReference>
<feature type="domain" description="PH" evidence="12">
    <location>
        <begin position="579"/>
        <end position="672"/>
    </location>
</feature>
<feature type="compositionally biased region" description="Basic and acidic residues" evidence="11">
    <location>
        <begin position="413"/>
        <end position="422"/>
    </location>
</feature>
<protein>
    <recommendedName>
        <fullName evidence="16">Pleckstrin homology domain-containing family M member 1</fullName>
    </recommendedName>
</protein>
<evidence type="ECO:0000313" key="15">
    <source>
        <dbReference type="Proteomes" id="UP001148018"/>
    </source>
</evidence>
<proteinExistence type="predicted"/>
<dbReference type="InterPro" id="IPR037213">
    <property type="entry name" value="Run_dom_sf"/>
</dbReference>
<keyword evidence="3" id="KW-0597">Phosphoprotein</keyword>
<keyword evidence="5" id="KW-0677">Repeat</keyword>
<accession>A0A9Q0IRA7</accession>
<evidence type="ECO:0008006" key="16">
    <source>
        <dbReference type="Google" id="ProtNLM"/>
    </source>
</evidence>
<dbReference type="InterPro" id="IPR025258">
    <property type="entry name" value="RH_dom"/>
</dbReference>
<dbReference type="EMBL" id="JANIIK010000040">
    <property type="protein sequence ID" value="KAJ3608049.1"/>
    <property type="molecule type" value="Genomic_DNA"/>
</dbReference>
<evidence type="ECO:0000256" key="1">
    <source>
        <dbReference type="ARBA" id="ARBA00004603"/>
    </source>
</evidence>
<reference evidence="14" key="1">
    <citation type="submission" date="2022-07" db="EMBL/GenBank/DDBJ databases">
        <title>Chromosome-level genome of Muraenolepis orangiensis.</title>
        <authorList>
            <person name="Kim J."/>
        </authorList>
    </citation>
    <scope>NUCLEOTIDE SEQUENCE</scope>
    <source>
        <strain evidence="14">KU_S4_2022</strain>
        <tissue evidence="14">Muscle</tissue>
    </source>
</reference>
<dbReference type="GO" id="GO:0005770">
    <property type="term" value="C:late endosome"/>
    <property type="evidence" value="ECO:0007669"/>
    <property type="project" value="UniProtKB-SubCell"/>
</dbReference>
<name>A0A9Q0IRA7_9TELE</name>
<feature type="region of interest" description="Disordered" evidence="11">
    <location>
        <begin position="316"/>
        <end position="367"/>
    </location>
</feature>
<comment type="subcellular location">
    <subcellularLocation>
        <location evidence="1">Late endosome</location>
    </subcellularLocation>
    <subcellularLocation>
        <location evidence="2">Lysosome membrane</location>
    </subcellularLocation>
</comment>
<evidence type="ECO:0000256" key="8">
    <source>
        <dbReference type="ARBA" id="ARBA00022833"/>
    </source>
</evidence>
<dbReference type="GO" id="GO:0006914">
    <property type="term" value="P:autophagy"/>
    <property type="evidence" value="ECO:0007669"/>
    <property type="project" value="UniProtKB-KW"/>
</dbReference>
<feature type="region of interest" description="Disordered" evidence="11">
    <location>
        <begin position="675"/>
        <end position="759"/>
    </location>
</feature>
<feature type="compositionally biased region" description="Basic and acidic residues" evidence="11">
    <location>
        <begin position="536"/>
        <end position="546"/>
    </location>
</feature>
<keyword evidence="7" id="KW-0863">Zinc-finger</keyword>
<dbReference type="SMART" id="SM00593">
    <property type="entry name" value="RUN"/>
    <property type="match status" value="1"/>
</dbReference>
<comment type="caution">
    <text evidence="14">The sequence shown here is derived from an EMBL/GenBank/DDBJ whole genome shotgun (WGS) entry which is preliminary data.</text>
</comment>
<dbReference type="Proteomes" id="UP001148018">
    <property type="component" value="Unassembled WGS sequence"/>
</dbReference>
<keyword evidence="4" id="KW-0479">Metal-binding</keyword>
<evidence type="ECO:0000259" key="13">
    <source>
        <dbReference type="PROSITE" id="PS50826"/>
    </source>
</evidence>
<feature type="compositionally biased region" description="Low complexity" evidence="11">
    <location>
        <begin position="289"/>
        <end position="301"/>
    </location>
</feature>
<dbReference type="SMART" id="SM00233">
    <property type="entry name" value="PH"/>
    <property type="match status" value="2"/>
</dbReference>
<keyword evidence="8" id="KW-0862">Zinc</keyword>
<dbReference type="CDD" id="cd00821">
    <property type="entry name" value="PH"/>
    <property type="match status" value="1"/>
</dbReference>
<evidence type="ECO:0000256" key="5">
    <source>
        <dbReference type="ARBA" id="ARBA00022737"/>
    </source>
</evidence>
<dbReference type="SMART" id="SM01175">
    <property type="entry name" value="DUF4206"/>
    <property type="match status" value="1"/>
</dbReference>
<dbReference type="AlphaFoldDB" id="A0A9Q0IRA7"/>
<dbReference type="PROSITE" id="PS50826">
    <property type="entry name" value="RUN"/>
    <property type="match status" value="1"/>
</dbReference>
<evidence type="ECO:0000256" key="3">
    <source>
        <dbReference type="ARBA" id="ARBA00022553"/>
    </source>
</evidence>
<dbReference type="SUPFAM" id="SSF140741">
    <property type="entry name" value="RUN domain-like"/>
    <property type="match status" value="1"/>
</dbReference>
<dbReference type="CDD" id="cd17679">
    <property type="entry name" value="RUN_PLEKHM1"/>
    <property type="match status" value="1"/>
</dbReference>
<dbReference type="GO" id="GO:0008270">
    <property type="term" value="F:zinc ion binding"/>
    <property type="evidence" value="ECO:0007669"/>
    <property type="project" value="UniProtKB-KW"/>
</dbReference>
<evidence type="ECO:0000256" key="10">
    <source>
        <dbReference type="ARBA" id="ARBA00023228"/>
    </source>
</evidence>
<evidence type="ECO:0000256" key="4">
    <source>
        <dbReference type="ARBA" id="ARBA00022723"/>
    </source>
</evidence>
<feature type="compositionally biased region" description="Pro residues" evidence="11">
    <location>
        <begin position="549"/>
        <end position="560"/>
    </location>
</feature>
<dbReference type="Gene3D" id="1.20.58.900">
    <property type="match status" value="1"/>
</dbReference>
<evidence type="ECO:0000256" key="9">
    <source>
        <dbReference type="ARBA" id="ARBA00023006"/>
    </source>
</evidence>
<feature type="compositionally biased region" description="Low complexity" evidence="11">
    <location>
        <begin position="699"/>
        <end position="710"/>
    </location>
</feature>
<keyword evidence="6" id="KW-0967">Endosome</keyword>
<feature type="region of interest" description="Disordered" evidence="11">
    <location>
        <begin position="413"/>
        <end position="442"/>
    </location>
</feature>
<feature type="region of interest" description="Disordered" evidence="11">
    <location>
        <begin position="217"/>
        <end position="301"/>
    </location>
</feature>
<dbReference type="InterPro" id="IPR001849">
    <property type="entry name" value="PH_domain"/>
</dbReference>
<dbReference type="InterPro" id="IPR047326">
    <property type="entry name" value="RUN_PLEKHM1"/>
</dbReference>
<dbReference type="SUPFAM" id="SSF50729">
    <property type="entry name" value="PH domain-like"/>
    <property type="match status" value="1"/>
</dbReference>
<keyword evidence="9" id="KW-0072">Autophagy</keyword>
<dbReference type="PANTHER" id="PTHR12326:SF5">
    <property type="entry name" value="PLECKSTRIN HOMOLOGY DOMAIN-CONTAINING FAMILY M MEMBER 1"/>
    <property type="match status" value="1"/>
</dbReference>
<feature type="compositionally biased region" description="Basic and acidic residues" evidence="11">
    <location>
        <begin position="491"/>
        <end position="500"/>
    </location>
</feature>
<sequence length="1132" mass="123578">MLATQTPDLPAEGQNIRQLIKEQLALSLKALQKRYVASEAVVTSEDSDANLLCCALEAVFIHRIKSKYVRFETGGRGRKDHRPLPQPSFWNLLKTVTHRDVVKELERLSFVGTEVGRSRAWLRLALNHGLLECYLTSLFREGSELLACYQPSALLLDAEDREVLLSYVQGLASLSFGLSYKSSVLDQWTATPLALAGLCPASQADALLLGSKGSWDTASRGSGSSEEAGDSPKEILGGPVGDQGGPEDQGGPGDQGPPGNQGLSGDQGSPRREQPTLHSSTVSLETCGSSSQLSSSLSSDSLLQGQELDLDLVYSRKTPRDQDSTRDHSFVSSPGPDLCSGTSTSGGSSGSDCETRSPGPSILPLDRPTQKLLDQKNHQTCPTQEIQKLQNHSTQNLPIQRLLSQDLQKIQDNPHQRKKNQDKLTQSQTLPTPDHSTPNVFQNQDFSTLAGATASPALHVPAEPSTPSGPVEVGSDRGGSTGGSEAMQNREASREEKENSEPLVKGGLLPSCSMSSDSLSHSRSWISEDDIYMPRPGEESDTKEEAPPTEAPPTEAPPTGEPARVVHRRQMGLSNPFRGLLKLGHLERRGAMGLWRDYYCELSPLEFRLYLDDGEERTCVDNCSLLRCEEARHSCASDGRFQLSFPGKRLLLRAADRGEAEDWVDRIVEAARKCRPANRHDDDQWEELQFPDNKERDQAASSPAGSSPASPRRRASFSGGGAAAVGGQVDTPLPAPPATSPAPAEELDWRRGDEDPGPDAIKEAVLYSASSSRGGPGARGSPWEPLVFSLSLERLQGFAVQEEEEGGRRKGPCRVNLPVEAVRDVVPDAALGGAEFFKVLTSCGETLRLRAQTPEEARSWRVLIRGALDSYLDSGEEEAGGGAVRRLVQHTLKEDGAMLEQMFTVPPHTGLDTQAFTCAGCPRQIGLSLAKASLCHFSGRYYCESCHHGDLSIIPSRMVSRRALRLLGQVEHEPLLNLEQLNPRLLDHARPMAQVHQLRLALRLLGDYLSTCRSGACKALLARMEARRYLLESSHLYSVMDLRQIAEGQYAAYLSSLVQVCSAHVHQCDLCSQRGFICQICHADNIIFPFQLDITSRCGECKAVFHTTCKLGSSSCPRCVRFRKYLERDLQY</sequence>
<dbReference type="GO" id="GO:0005765">
    <property type="term" value="C:lysosomal membrane"/>
    <property type="evidence" value="ECO:0007669"/>
    <property type="project" value="UniProtKB-SubCell"/>
</dbReference>
<feature type="region of interest" description="Disordered" evidence="11">
    <location>
        <begin position="458"/>
        <end position="562"/>
    </location>
</feature>
<dbReference type="OrthoDB" id="62364at2759"/>
<evidence type="ECO:0000256" key="11">
    <source>
        <dbReference type="SAM" id="MobiDB-lite"/>
    </source>
</evidence>
<evidence type="ECO:0000313" key="14">
    <source>
        <dbReference type="EMBL" id="KAJ3608049.1"/>
    </source>
</evidence>
<dbReference type="Pfam" id="PF13901">
    <property type="entry name" value="RH_dom"/>
    <property type="match status" value="1"/>
</dbReference>